<keyword evidence="2 6" id="KW-0808">Transferase</keyword>
<accession>A0ABN8LRZ3</accession>
<dbReference type="Gene3D" id="3.90.228.10">
    <property type="match status" value="1"/>
</dbReference>
<dbReference type="EC" id="2.4.2.-" evidence="6"/>
<evidence type="ECO:0000259" key="9">
    <source>
        <dbReference type="PROSITE" id="PS51059"/>
    </source>
</evidence>
<dbReference type="Pfam" id="PF00644">
    <property type="entry name" value="PARP"/>
    <property type="match status" value="1"/>
</dbReference>
<evidence type="ECO:0000256" key="6">
    <source>
        <dbReference type="RuleBase" id="RU362114"/>
    </source>
</evidence>
<keyword evidence="4 6" id="KW-0520">NAD</keyword>
<keyword evidence="8" id="KW-0472">Membrane</keyword>
<feature type="compositionally biased region" description="Basic and acidic residues" evidence="7">
    <location>
        <begin position="233"/>
        <end position="242"/>
    </location>
</feature>
<evidence type="ECO:0000313" key="10">
    <source>
        <dbReference type="EMBL" id="CAH3018555.1"/>
    </source>
</evidence>
<feature type="domain" description="PARP catalytic" evidence="9">
    <location>
        <begin position="81"/>
        <end position="286"/>
    </location>
</feature>
<evidence type="ECO:0000256" key="2">
    <source>
        <dbReference type="ARBA" id="ARBA00022679"/>
    </source>
</evidence>
<feature type="region of interest" description="Disordered" evidence="7">
    <location>
        <begin position="233"/>
        <end position="253"/>
    </location>
</feature>
<dbReference type="InterPro" id="IPR051838">
    <property type="entry name" value="ARTD_PARP"/>
</dbReference>
<keyword evidence="11" id="KW-1185">Reference proteome</keyword>
<keyword evidence="1 6" id="KW-0328">Glycosyltransferase</keyword>
<keyword evidence="8" id="KW-1133">Transmembrane helix</keyword>
<comment type="similarity">
    <text evidence="5">Belongs to the ARTD/PARP family.</text>
</comment>
<dbReference type="EMBL" id="CALNXI010000090">
    <property type="protein sequence ID" value="CAH3018555.1"/>
    <property type="molecule type" value="Genomic_DNA"/>
</dbReference>
<feature type="transmembrane region" description="Helical" evidence="8">
    <location>
        <begin position="293"/>
        <end position="314"/>
    </location>
</feature>
<dbReference type="PROSITE" id="PS51059">
    <property type="entry name" value="PARP_CATALYTIC"/>
    <property type="match status" value="1"/>
</dbReference>
<evidence type="ECO:0000256" key="1">
    <source>
        <dbReference type="ARBA" id="ARBA00022676"/>
    </source>
</evidence>
<keyword evidence="8" id="KW-0812">Transmembrane</keyword>
<dbReference type="Proteomes" id="UP001159427">
    <property type="component" value="Unassembled WGS sequence"/>
</dbReference>
<dbReference type="PANTHER" id="PTHR21328">
    <property type="entry name" value="POLY ADP-RIBOSE POLYMERASE FAMILY, MEMBER PARP"/>
    <property type="match status" value="1"/>
</dbReference>
<evidence type="ECO:0000256" key="3">
    <source>
        <dbReference type="ARBA" id="ARBA00022695"/>
    </source>
</evidence>
<keyword evidence="3" id="KW-0548">Nucleotidyltransferase</keyword>
<gene>
    <name evidence="10" type="ORF">PEVE_00043706</name>
</gene>
<name>A0ABN8LRZ3_9CNID</name>
<reference evidence="10 11" key="1">
    <citation type="submission" date="2022-05" db="EMBL/GenBank/DDBJ databases">
        <authorList>
            <consortium name="Genoscope - CEA"/>
            <person name="William W."/>
        </authorList>
    </citation>
    <scope>NUCLEOTIDE SEQUENCE [LARGE SCALE GENOMIC DNA]</scope>
</reference>
<evidence type="ECO:0000256" key="4">
    <source>
        <dbReference type="ARBA" id="ARBA00023027"/>
    </source>
</evidence>
<evidence type="ECO:0000313" key="11">
    <source>
        <dbReference type="Proteomes" id="UP001159427"/>
    </source>
</evidence>
<evidence type="ECO:0000256" key="7">
    <source>
        <dbReference type="SAM" id="MobiDB-lite"/>
    </source>
</evidence>
<sequence length="331" mass="37975">MTDSEGPKERVLRRLETDITSADVRWSLFISALESYRHDSILRPFPSAYIEDDGNKNFQVLIQICSTVPSFDKLVRGNQTIISQEAWELLDWSLDRTFTLKTVDKSKFSEIEQKTGQASYSSTEPDYIFEVEYSETNTHSTKFDELSQSCDVWYAYHGSRVDNFHSIVHNGLHAHLNKTSFFGEGTYLSSDLAVCMMYSNYGQGWKNSAIGDKISCVAVCEILDHPDVKCTVKSKDSNERQNRSRARARNSEGGDVPEKYYVVTNNQVVRVKYVLVYAEKKTPARAQGHNWLIFRYPIASMMLAYIFILILLGLSRTRLFQKLYGKYFKGS</sequence>
<proteinExistence type="inferred from homology"/>
<dbReference type="Pfam" id="PF18084">
    <property type="entry name" value="ARTD15_N"/>
    <property type="match status" value="1"/>
</dbReference>
<dbReference type="SUPFAM" id="SSF56399">
    <property type="entry name" value="ADP-ribosylation"/>
    <property type="match status" value="1"/>
</dbReference>
<comment type="caution">
    <text evidence="10">The sequence shown here is derived from an EMBL/GenBank/DDBJ whole genome shotgun (WGS) entry which is preliminary data.</text>
</comment>
<protein>
    <recommendedName>
        <fullName evidence="6">Poly [ADP-ribose] polymerase</fullName>
        <shortName evidence="6">PARP</shortName>
        <ecNumber evidence="6">2.4.2.-</ecNumber>
    </recommendedName>
</protein>
<evidence type="ECO:0000256" key="8">
    <source>
        <dbReference type="SAM" id="Phobius"/>
    </source>
</evidence>
<organism evidence="10 11">
    <name type="scientific">Porites evermanni</name>
    <dbReference type="NCBI Taxonomy" id="104178"/>
    <lineage>
        <taxon>Eukaryota</taxon>
        <taxon>Metazoa</taxon>
        <taxon>Cnidaria</taxon>
        <taxon>Anthozoa</taxon>
        <taxon>Hexacorallia</taxon>
        <taxon>Scleractinia</taxon>
        <taxon>Fungiina</taxon>
        <taxon>Poritidae</taxon>
        <taxon>Porites</taxon>
    </lineage>
</organism>
<evidence type="ECO:0000256" key="5">
    <source>
        <dbReference type="ARBA" id="ARBA00024347"/>
    </source>
</evidence>
<dbReference type="InterPro" id="IPR041400">
    <property type="entry name" value="PARP16_N"/>
</dbReference>
<dbReference type="InterPro" id="IPR012317">
    <property type="entry name" value="Poly(ADP-ribose)pol_cat_dom"/>
</dbReference>